<evidence type="ECO:0000313" key="3">
    <source>
        <dbReference type="Proteomes" id="UP000199230"/>
    </source>
</evidence>
<reference evidence="2 3" key="1">
    <citation type="submission" date="2016-10" db="EMBL/GenBank/DDBJ databases">
        <authorList>
            <person name="de Groot N.N."/>
        </authorList>
    </citation>
    <scope>NUCLEOTIDE SEQUENCE [LARGE SCALE GENOMIC DNA]</scope>
    <source>
        <strain evidence="2 3">APO</strain>
    </source>
</reference>
<feature type="transmembrane region" description="Helical" evidence="1">
    <location>
        <begin position="40"/>
        <end position="60"/>
    </location>
</feature>
<proteinExistence type="predicted"/>
<feature type="transmembrane region" description="Helical" evidence="1">
    <location>
        <begin position="72"/>
        <end position="89"/>
    </location>
</feature>
<evidence type="ECO:0000256" key="1">
    <source>
        <dbReference type="SAM" id="Phobius"/>
    </source>
</evidence>
<gene>
    <name evidence="2" type="ORF">SAMN05192546_11192</name>
</gene>
<dbReference type="EMBL" id="FNPV01000011">
    <property type="protein sequence ID" value="SDZ19660.1"/>
    <property type="molecule type" value="Genomic_DNA"/>
</dbReference>
<keyword evidence="1" id="KW-0472">Membrane</keyword>
<evidence type="ECO:0000313" key="2">
    <source>
        <dbReference type="EMBL" id="SDZ19660.1"/>
    </source>
</evidence>
<keyword evidence="3" id="KW-1185">Reference proteome</keyword>
<keyword evidence="1" id="KW-0812">Transmembrane</keyword>
<dbReference type="AlphaFoldDB" id="A0A1H3R216"/>
<keyword evidence="1" id="KW-1133">Transmembrane helix</keyword>
<dbReference type="RefSeq" id="WP_093315402.1">
    <property type="nucleotide sequence ID" value="NZ_FNPV01000011.1"/>
</dbReference>
<accession>A0A1H3R216</accession>
<dbReference type="Proteomes" id="UP000199230">
    <property type="component" value="Unassembled WGS sequence"/>
</dbReference>
<feature type="transmembrane region" description="Helical" evidence="1">
    <location>
        <begin position="6"/>
        <end position="28"/>
    </location>
</feature>
<name>A0A1H3R216_9FIRM</name>
<organism evidence="2 3">
    <name type="scientific">Tindallia californiensis</name>
    <dbReference type="NCBI Taxonomy" id="159292"/>
    <lineage>
        <taxon>Bacteria</taxon>
        <taxon>Bacillati</taxon>
        <taxon>Bacillota</taxon>
        <taxon>Clostridia</taxon>
        <taxon>Peptostreptococcales</taxon>
        <taxon>Tindalliaceae</taxon>
        <taxon>Tindallia</taxon>
    </lineage>
</organism>
<protein>
    <submittedName>
        <fullName evidence="2">Uncharacterized protein</fullName>
    </submittedName>
</protein>
<dbReference type="STRING" id="159292.SAMN05192546_11192"/>
<sequence length="127" mass="14692">MDDIVSLVIPFIAMIFFIGMTENIVEELENLFNRKIHEAVGYFLVLVLAFAISMLGDYRFFEYLDVTFQYDWMDWMMSAFVIAAGSGFLEKKFDIINTIPSVISGVRINRSKKKDDHHNKDDSLPPI</sequence>